<dbReference type="EMBL" id="JBHSTI010000008">
    <property type="protein sequence ID" value="MFC6238559.1"/>
    <property type="molecule type" value="Genomic_DNA"/>
</dbReference>
<feature type="domain" description="Polynucleotide kinase PNKP phosphatase" evidence="1">
    <location>
        <begin position="20"/>
        <end position="154"/>
    </location>
</feature>
<organism evidence="2 3">
    <name type="scientific">Longivirga aurantiaca</name>
    <dbReference type="NCBI Taxonomy" id="1837743"/>
    <lineage>
        <taxon>Bacteria</taxon>
        <taxon>Bacillati</taxon>
        <taxon>Actinomycetota</taxon>
        <taxon>Actinomycetes</taxon>
        <taxon>Sporichthyales</taxon>
        <taxon>Sporichthyaceae</taxon>
        <taxon>Longivirga</taxon>
    </lineage>
</organism>
<evidence type="ECO:0000313" key="2">
    <source>
        <dbReference type="EMBL" id="MFC6238559.1"/>
    </source>
</evidence>
<dbReference type="InterPro" id="IPR023214">
    <property type="entry name" value="HAD_sf"/>
</dbReference>
<name>A0ABW1T248_9ACTN</name>
<proteinExistence type="predicted"/>
<gene>
    <name evidence="2" type="ORF">ACFQGU_11775</name>
</gene>
<dbReference type="InterPro" id="IPR036412">
    <property type="entry name" value="HAD-like_sf"/>
</dbReference>
<reference evidence="3" key="1">
    <citation type="journal article" date="2019" name="Int. J. Syst. Evol. Microbiol.">
        <title>The Global Catalogue of Microorganisms (GCM) 10K type strain sequencing project: providing services to taxonomists for standard genome sequencing and annotation.</title>
        <authorList>
            <consortium name="The Broad Institute Genomics Platform"/>
            <consortium name="The Broad Institute Genome Sequencing Center for Infectious Disease"/>
            <person name="Wu L."/>
            <person name="Ma J."/>
        </authorList>
    </citation>
    <scope>NUCLEOTIDE SEQUENCE [LARGE SCALE GENOMIC DNA]</scope>
    <source>
        <strain evidence="3">CGMCC 4.7317</strain>
    </source>
</reference>
<protein>
    <recommendedName>
        <fullName evidence="1">Polynucleotide kinase PNKP phosphatase domain-containing protein</fullName>
    </recommendedName>
</protein>
<keyword evidence="3" id="KW-1185">Reference proteome</keyword>
<dbReference type="SUPFAM" id="SSF56784">
    <property type="entry name" value="HAD-like"/>
    <property type="match status" value="1"/>
</dbReference>
<dbReference type="Pfam" id="PF25109">
    <property type="entry name" value="HAD_PNKP"/>
    <property type="match status" value="1"/>
</dbReference>
<dbReference type="InterPro" id="IPR056782">
    <property type="entry name" value="HAD_PNKP"/>
</dbReference>
<dbReference type="Gene3D" id="3.40.50.1000">
    <property type="entry name" value="HAD superfamily/HAD-like"/>
    <property type="match status" value="1"/>
</dbReference>
<evidence type="ECO:0000313" key="3">
    <source>
        <dbReference type="Proteomes" id="UP001596138"/>
    </source>
</evidence>
<comment type="caution">
    <text evidence="2">The sequence shown here is derived from an EMBL/GenBank/DDBJ whole genome shotgun (WGS) entry which is preliminary data.</text>
</comment>
<sequence length="181" mass="20237">MPTQHPDREPAERQGQPTLPAAVVFDVDGVLADVRHRLRHVERKPKDWPAFFAAMDEDGPLGEGVARARAEAAAGRAIVYLTGRNETYRGVTEAWLARHGLPEGRLVMRRDDDRRPARLFKPQAVARIARSAEVVAVIDDDEAVVTVLRAAGWPVEHATWMRADRDEQQSLFDAQETDGRT</sequence>
<evidence type="ECO:0000259" key="1">
    <source>
        <dbReference type="Pfam" id="PF25109"/>
    </source>
</evidence>
<accession>A0ABW1T248</accession>
<dbReference type="Proteomes" id="UP001596138">
    <property type="component" value="Unassembled WGS sequence"/>
</dbReference>
<dbReference type="RefSeq" id="WP_386766875.1">
    <property type="nucleotide sequence ID" value="NZ_JBHSTI010000008.1"/>
</dbReference>